<evidence type="ECO:0000313" key="1">
    <source>
        <dbReference type="EMBL" id="KAL1866488.1"/>
    </source>
</evidence>
<organism evidence="1 2">
    <name type="scientific">Diaporthe australafricana</name>
    <dbReference type="NCBI Taxonomy" id="127596"/>
    <lineage>
        <taxon>Eukaryota</taxon>
        <taxon>Fungi</taxon>
        <taxon>Dikarya</taxon>
        <taxon>Ascomycota</taxon>
        <taxon>Pezizomycotina</taxon>
        <taxon>Sordariomycetes</taxon>
        <taxon>Sordariomycetidae</taxon>
        <taxon>Diaporthales</taxon>
        <taxon>Diaporthaceae</taxon>
        <taxon>Diaporthe</taxon>
    </lineage>
</organism>
<reference evidence="1 2" key="1">
    <citation type="journal article" date="2024" name="IMA Fungus">
        <title>IMA Genome - F19 : A genome assembly and annotation guide to empower mycologists, including annotated draft genome sequences of Ceratocystis pirilliformis, Diaporthe australafricana, Fusarium ophioides, Paecilomyces lecythidis, and Sporothrix stenoceras.</title>
        <authorList>
            <person name="Aylward J."/>
            <person name="Wilson A.M."/>
            <person name="Visagie C.M."/>
            <person name="Spraker J."/>
            <person name="Barnes I."/>
            <person name="Buitendag C."/>
            <person name="Ceriani C."/>
            <person name="Del Mar Angel L."/>
            <person name="du Plessis D."/>
            <person name="Fuchs T."/>
            <person name="Gasser K."/>
            <person name="Kramer D."/>
            <person name="Li W."/>
            <person name="Munsamy K."/>
            <person name="Piso A."/>
            <person name="Price J.L."/>
            <person name="Sonnekus B."/>
            <person name="Thomas C."/>
            <person name="van der Nest A."/>
            <person name="van Dijk A."/>
            <person name="van Heerden A."/>
            <person name="van Vuuren N."/>
            <person name="Yilmaz N."/>
            <person name="Duong T.A."/>
            <person name="van der Merwe N.A."/>
            <person name="Wingfield M.J."/>
            <person name="Wingfield B.D."/>
        </authorList>
    </citation>
    <scope>NUCLEOTIDE SEQUENCE [LARGE SCALE GENOMIC DNA]</scope>
    <source>
        <strain evidence="1 2">CMW 18300</strain>
    </source>
</reference>
<protein>
    <submittedName>
        <fullName evidence="1">Uncharacterized protein</fullName>
    </submittedName>
</protein>
<dbReference type="EMBL" id="JAWRVE010000055">
    <property type="protein sequence ID" value="KAL1866488.1"/>
    <property type="molecule type" value="Genomic_DNA"/>
</dbReference>
<keyword evidence="2" id="KW-1185">Reference proteome</keyword>
<proteinExistence type="predicted"/>
<gene>
    <name evidence="1" type="ORF">Daus18300_006723</name>
</gene>
<dbReference type="Proteomes" id="UP001583177">
    <property type="component" value="Unassembled WGS sequence"/>
</dbReference>
<comment type="caution">
    <text evidence="1">The sequence shown here is derived from an EMBL/GenBank/DDBJ whole genome shotgun (WGS) entry which is preliminary data.</text>
</comment>
<name>A0ABR3WSG5_9PEZI</name>
<accession>A0ABR3WSG5</accession>
<evidence type="ECO:0000313" key="2">
    <source>
        <dbReference type="Proteomes" id="UP001583177"/>
    </source>
</evidence>
<sequence>MTSDLRPNRSSKQFTSSEATQRVWSLFLCLISDGEFVQDELRRLLRDGRVGKGVKVLITTGIASDEGVRFASANVKGGAAAQPGPSNPFDDYITAFVATGGTNNV</sequence>